<dbReference type="RefSeq" id="WP_134440694.1">
    <property type="nucleotide sequence ID" value="NZ_LXQC01000165.1"/>
</dbReference>
<name>A0A4Y8P8V1_9BACT</name>
<dbReference type="InterPro" id="IPR002931">
    <property type="entry name" value="Transglutaminase-like"/>
</dbReference>
<dbReference type="Proteomes" id="UP000297713">
    <property type="component" value="Unassembled WGS sequence"/>
</dbReference>
<organism evidence="2 3">
    <name type="scientific">Methylacidiphilum caldifontis</name>
    <dbReference type="NCBI Taxonomy" id="2795386"/>
    <lineage>
        <taxon>Bacteria</taxon>
        <taxon>Pseudomonadati</taxon>
        <taxon>Verrucomicrobiota</taxon>
        <taxon>Methylacidiphilae</taxon>
        <taxon>Methylacidiphilales</taxon>
        <taxon>Methylacidiphilaceae</taxon>
        <taxon>Methylacidiphilum (ex Ratnadevi et al. 2023)</taxon>
    </lineage>
</organism>
<dbReference type="Pfam" id="PF01841">
    <property type="entry name" value="Transglut_core"/>
    <property type="match status" value="1"/>
</dbReference>
<dbReference type="OrthoDB" id="9787782at2"/>
<dbReference type="Pfam" id="PF08379">
    <property type="entry name" value="Bact_transglu_N"/>
    <property type="match status" value="1"/>
</dbReference>
<keyword evidence="3" id="KW-1185">Reference proteome</keyword>
<sequence>MKFFIVHKTEYIYPAAALESFSELRCHPQNSIRQTVLSHETIIHPSVPLYFYTDYFGNVTSFFSIPFRHNSLSVETRSLVLTHPIPDPLSEMPLTVSEALVVYGFKKFELLDFLLPSSFIPLLDEIRGLASGIFHKDKILTEALVELNQFVHGFLVYVSGATDVSTPLAEILEKKKGVCQDYSHLMIAMLRSAGIPARYVSGYIEPVPKESSSSLEVEAATHAWIEVYLPNGKWVGFDPTNNTLETDRHVQIAVGRDYDDVAPIRGVFKGYHGQKLNVLVQVARV</sequence>
<feature type="domain" description="Transglutaminase-like" evidence="1">
    <location>
        <begin position="171"/>
        <end position="241"/>
    </location>
</feature>
<dbReference type="InterPro" id="IPR038765">
    <property type="entry name" value="Papain-like_cys_pep_sf"/>
</dbReference>
<reference evidence="2 3" key="1">
    <citation type="submission" date="2016-05" db="EMBL/GenBank/DDBJ databases">
        <title>Diversity and Homogeneity among Thermoacidophilic Verrucomicrobia Methanotrophs Linked with Geographical Origin.</title>
        <authorList>
            <person name="Erikstad H.-A."/>
            <person name="Smestad N.B."/>
            <person name="Ceballos R.M."/>
            <person name="Birkeland N.-K."/>
        </authorList>
    </citation>
    <scope>NUCLEOTIDE SEQUENCE [LARGE SCALE GENOMIC DNA]</scope>
    <source>
        <strain evidence="2 3">Phi</strain>
    </source>
</reference>
<protein>
    <submittedName>
        <fullName evidence="2">Transglutaminase</fullName>
    </submittedName>
</protein>
<dbReference type="AlphaFoldDB" id="A0A4Y8P8V1"/>
<evidence type="ECO:0000313" key="3">
    <source>
        <dbReference type="Proteomes" id="UP000297713"/>
    </source>
</evidence>
<dbReference type="PANTHER" id="PTHR33490:SF6">
    <property type="entry name" value="SLL1049 PROTEIN"/>
    <property type="match status" value="1"/>
</dbReference>
<proteinExistence type="predicted"/>
<dbReference type="InterPro" id="IPR013589">
    <property type="entry name" value="Bac_transglu_N"/>
</dbReference>
<dbReference type="PANTHER" id="PTHR33490">
    <property type="entry name" value="BLR5614 PROTEIN-RELATED"/>
    <property type="match status" value="1"/>
</dbReference>
<dbReference type="EMBL" id="LXQC01000165">
    <property type="protein sequence ID" value="TFE66991.1"/>
    <property type="molecule type" value="Genomic_DNA"/>
</dbReference>
<dbReference type="Gene3D" id="3.10.620.30">
    <property type="match status" value="1"/>
</dbReference>
<dbReference type="SUPFAM" id="SSF54001">
    <property type="entry name" value="Cysteine proteinases"/>
    <property type="match status" value="1"/>
</dbReference>
<accession>A0A4Y8P8V1</accession>
<comment type="caution">
    <text evidence="2">The sequence shown here is derived from an EMBL/GenBank/DDBJ whole genome shotgun (WGS) entry which is preliminary data.</text>
</comment>
<evidence type="ECO:0000313" key="2">
    <source>
        <dbReference type="EMBL" id="TFE66991.1"/>
    </source>
</evidence>
<evidence type="ECO:0000259" key="1">
    <source>
        <dbReference type="SMART" id="SM00460"/>
    </source>
</evidence>
<gene>
    <name evidence="2" type="ORF">A7Q10_01690</name>
</gene>
<dbReference type="SMART" id="SM00460">
    <property type="entry name" value="TGc"/>
    <property type="match status" value="1"/>
</dbReference>